<dbReference type="InterPro" id="IPR020845">
    <property type="entry name" value="AMP-binding_CS"/>
</dbReference>
<keyword evidence="3" id="KW-0596">Phosphopantetheine</keyword>
<dbReference type="Gene3D" id="3.40.50.980">
    <property type="match status" value="4"/>
</dbReference>
<dbReference type="Gene3D" id="3.30.300.30">
    <property type="match status" value="3"/>
</dbReference>
<comment type="cofactor">
    <cofactor evidence="1">
        <name>pantetheine 4'-phosphate</name>
        <dbReference type="ChEBI" id="CHEBI:47942"/>
    </cofactor>
</comment>
<evidence type="ECO:0000256" key="3">
    <source>
        <dbReference type="ARBA" id="ARBA00022450"/>
    </source>
</evidence>
<evidence type="ECO:0000313" key="6">
    <source>
        <dbReference type="EMBL" id="PPU73707.1"/>
    </source>
</evidence>
<dbReference type="SUPFAM" id="SSF56801">
    <property type="entry name" value="Acetyl-CoA synthetase-like"/>
    <property type="match status" value="3"/>
</dbReference>
<evidence type="ECO:0000256" key="4">
    <source>
        <dbReference type="ARBA" id="ARBA00022553"/>
    </source>
</evidence>
<dbReference type="PROSITE" id="PS50075">
    <property type="entry name" value="CARRIER"/>
    <property type="match status" value="3"/>
</dbReference>
<dbReference type="NCBIfam" id="NF003417">
    <property type="entry name" value="PRK04813.1"/>
    <property type="match status" value="3"/>
</dbReference>
<dbReference type="InterPro" id="IPR023213">
    <property type="entry name" value="CAT-like_dom_sf"/>
</dbReference>
<dbReference type="FunFam" id="3.40.50.12780:FF:000012">
    <property type="entry name" value="Non-ribosomal peptide synthetase"/>
    <property type="match status" value="1"/>
</dbReference>
<dbReference type="SUPFAM" id="SSF53474">
    <property type="entry name" value="alpha/beta-Hydrolases"/>
    <property type="match status" value="2"/>
</dbReference>
<dbReference type="InterPro" id="IPR036736">
    <property type="entry name" value="ACP-like_sf"/>
</dbReference>
<evidence type="ECO:0000259" key="5">
    <source>
        <dbReference type="PROSITE" id="PS50075"/>
    </source>
</evidence>
<dbReference type="Proteomes" id="UP000239561">
    <property type="component" value="Unassembled WGS sequence"/>
</dbReference>
<dbReference type="InterPro" id="IPR000873">
    <property type="entry name" value="AMP-dep_synth/lig_dom"/>
</dbReference>
<dbReference type="GO" id="GO:0044550">
    <property type="term" value="P:secondary metabolite biosynthetic process"/>
    <property type="evidence" value="ECO:0007669"/>
    <property type="project" value="UniProtKB-ARBA"/>
</dbReference>
<dbReference type="GO" id="GO:0043041">
    <property type="term" value="P:amino acid activation for nonribosomal peptide biosynthetic process"/>
    <property type="evidence" value="ECO:0007669"/>
    <property type="project" value="TreeGrafter"/>
</dbReference>
<dbReference type="GO" id="GO:0003824">
    <property type="term" value="F:catalytic activity"/>
    <property type="evidence" value="ECO:0007669"/>
    <property type="project" value="InterPro"/>
</dbReference>
<dbReference type="CDD" id="cd12117">
    <property type="entry name" value="A_NRPS_Srf_like"/>
    <property type="match status" value="1"/>
</dbReference>
<dbReference type="NCBIfam" id="TIGR01733">
    <property type="entry name" value="AA-adenyl-dom"/>
    <property type="match status" value="2"/>
</dbReference>
<name>A0A2S7DIT5_9XANT</name>
<protein>
    <recommendedName>
        <fullName evidence="5">Carrier domain-containing protein</fullName>
    </recommendedName>
</protein>
<dbReference type="InterPro" id="IPR020802">
    <property type="entry name" value="TesA-like"/>
</dbReference>
<dbReference type="Pfam" id="PF00550">
    <property type="entry name" value="PP-binding"/>
    <property type="match status" value="3"/>
</dbReference>
<dbReference type="InterPro" id="IPR020806">
    <property type="entry name" value="PKS_PP-bd"/>
</dbReference>
<dbReference type="PANTHER" id="PTHR45527:SF1">
    <property type="entry name" value="FATTY ACID SYNTHASE"/>
    <property type="match status" value="1"/>
</dbReference>
<dbReference type="SMART" id="SM00823">
    <property type="entry name" value="PKS_PP"/>
    <property type="match status" value="3"/>
</dbReference>
<reference evidence="6 7" key="1">
    <citation type="submission" date="2016-08" db="EMBL/GenBank/DDBJ databases">
        <authorList>
            <person name="Seilhamer J.J."/>
        </authorList>
    </citation>
    <scope>NUCLEOTIDE SEQUENCE [LARGE SCALE GENOMIC DNA]</scope>
    <source>
        <strain evidence="6 7">CFBP2542</strain>
    </source>
</reference>
<dbReference type="SMART" id="SM00824">
    <property type="entry name" value="PKS_TE"/>
    <property type="match status" value="1"/>
</dbReference>
<dbReference type="InterPro" id="IPR045851">
    <property type="entry name" value="AMP-bd_C_sf"/>
</dbReference>
<keyword evidence="4" id="KW-0597">Phosphoprotein</keyword>
<dbReference type="Pfam" id="PF00501">
    <property type="entry name" value="AMP-binding"/>
    <property type="match status" value="2"/>
</dbReference>
<dbReference type="GO" id="GO:0031177">
    <property type="term" value="F:phosphopantetheine binding"/>
    <property type="evidence" value="ECO:0007669"/>
    <property type="project" value="InterPro"/>
</dbReference>
<dbReference type="FunFam" id="3.30.559.10:FF:000012">
    <property type="entry name" value="Non-ribosomal peptide synthetase"/>
    <property type="match status" value="1"/>
</dbReference>
<dbReference type="Gene3D" id="3.30.559.10">
    <property type="entry name" value="Chloramphenicol acetyltransferase-like domain"/>
    <property type="match status" value="2"/>
</dbReference>
<dbReference type="InterPro" id="IPR010071">
    <property type="entry name" value="AA_adenyl_dom"/>
</dbReference>
<dbReference type="EMBL" id="MDED01000039">
    <property type="protein sequence ID" value="PPU73707.1"/>
    <property type="molecule type" value="Genomic_DNA"/>
</dbReference>
<dbReference type="SUPFAM" id="SSF52777">
    <property type="entry name" value="CoA-dependent acyltransferases"/>
    <property type="match status" value="4"/>
</dbReference>
<comment type="caution">
    <text evidence="6">The sequence shown here is derived from an EMBL/GenBank/DDBJ whole genome shotgun (WGS) entry which is preliminary data.</text>
</comment>
<dbReference type="FunFam" id="2.30.38.10:FF:000001">
    <property type="entry name" value="Non-ribosomal peptide synthetase PvdI"/>
    <property type="match status" value="2"/>
</dbReference>
<dbReference type="InterPro" id="IPR006162">
    <property type="entry name" value="Ppantetheine_attach_site"/>
</dbReference>
<dbReference type="Pfam" id="PF00975">
    <property type="entry name" value="Thioesterase"/>
    <property type="match status" value="2"/>
</dbReference>
<dbReference type="CDD" id="cd19531">
    <property type="entry name" value="LCL_NRPS-like"/>
    <property type="match status" value="1"/>
</dbReference>
<feature type="domain" description="Carrier" evidence="5">
    <location>
        <begin position="2313"/>
        <end position="2387"/>
    </location>
</feature>
<sequence>MLDAYRRPVPIGAVGELYIGGDGVALGYLNRPALTAERFVPDPFGGNRNARLYRTGDLACWQDDGTLAFVGRADEQVKIRGFRVELGEIEAALRTYPGIAAVAVVQREDVPGTRQLVAYYCTDAAVSEHIDAAAVRGHLQPQLMDYMIPAAYVQLDALPLTANGKLDRKALPVPDAQAHAHQRYEAPQGAVEQAIAGIWSELLGLETIGRHDNFFALGGHSLLAVRVTSRLRQALGVEISVAELFAKTTLQQLAGCVASASAAALLPIVPLPPDAPRVASYAQQRLWFLSQFEGVSEAYHISGGLRLHGRLQVEALQHALDRIVARHASLRTHFVQSDGQVLQQIAAEDSGFALAMHDLREVPQREALLERVLAEVASAPFVLDSGPLIRGALVRLADTESVLVVSMHHIVSDGWSMGILIEELSVLYRAFARGQADPLAPLPIQYTDYASWQRQWLAGERLQQQASYWRETLSGAPVLLELPTDRPRPAQQDYAGAMLEVLLDQSQVQALEALSRRHGLTLYMTLLTSWAMLLSRLSGQDEVVIGSPAANRGRSETEGLIGLFVNTLALRVDLSGSPTLAQLLASVKQRALQAQAHQDIPFEQVVELVQPPRSLSHTPLFQVLFAWQNTPRGLLDLGDLDASRVDLASGSAQFDLALSLGEHAGQIVGNLTYATALFERATLERWIGHWRQVLQAMVAAGADDQPVERLPLLGEAERRQVVLEWNATAVDYPRDACVHALFEAQAARTPAAVAVVHGESSLTYEQLNAQANRLAHYLREVGVGPDDRVAICVQRDVRMVVALLAVLKSGGAYVPLDPAYPADRLAYMLADSAPVAVLAQTATVGLLPMASVAVIDMDMPCWQSHDMANPSIAALTSAHLAYVIYTSGSTGRPKGVMVEHRNTVNLLIWAHRSFAPSVLANTLFSTSLNFDLSVYECFVPLTCGGAITVVDNLLALQAGSDGITLINTVPSALKAVLESSGLSPDVHTVNVAGEPLKRQLVEDLFARTQVRRLCNLYGPSETTTYSSWVTMEREDGFVAHIGRPVANTQFYLLDAHRQPVPIGVIGEIYIGGAGVARGYLNQPALTDERFLPDPFSAAAGARMYRSGDRGRWRADGAIEFLGRNDHQVKIRGFRIELGEIEARLSAHAQVRECVMVALEASGGDTRLVAYWVGIEHLGDGTSAQELHAWLAAVLPSYMIPSAYVQLEALPLTPNGKLDRKALPAPDGAAYAAQAYAAPQGEVEQTLAGIWQSVLGVEQVGRHDNFFQLGGHSLLAVTVIERMRRQGLSADVRVLFGQPTLAALAASVGADRAVAVPANLIAPQCPRITPELLPLVALSQEAIDHIVASVPGGTANVQDIYPLAPLQEGVLYHHLAAQAGDPYLLQSQFGFADRSRLQAFVAALQSVIDRHDILRTAVFWEGLDQPVQVVVRHAQLPVEEVVLDPAHGDIAQQLRVRLDARHYRLDLGHAPLLRLVVADDPASQQLVGTLLFHHAVLDHMALEVVGQEMQAVLAGAAQTLPAAVPYRNYVAQVSLGTPQAAHTAFFTRMLGDVEEPTLPLGVQEVQGDASAIEQAVLCLDAALSTRLRAQASQAGISVASLHHLAYAQVLSALSGREDVVFGTVLLGRLQGGAGADRVLGMFINTLPLRANLQGLSVRAAVAQMHASVSELLVHEHASLATAQRCSRIAAPRPLFSALLNYRHSAASEELARSDAWQGIVMLSAEERTNYPLSLSVDDLGQGFQLKAQAVPTVGAERLCSYMQVALTQLVEALEASDERALQTLCVLPEAERQRVLHEFNATERAYPQAQTIHALFEQQVVRDPDAVAVIDGQQHYSYATLNRRANRLAHHLIALGVGPGDHVAIGLPRTVDLILAQLAIIKCAAAYLPLDVQAPPGRLLTMLQDSGARWVLTHAGQALPEGIERLDLDTLDLGRMADHDPALPQASDAVACLMYTSGSTGVPKGVRVPHRAISRLVCNNGYAEFTASDRVAFAANPAFDASTLEVWAPLLNGGCVVVVQQDVLLAPERLRQRLLEEQVTVLWLTAGVFHQYAASLSPVFAQLRYLIVGGDVLDPAVVGRVLEEGAPQVFLNGYGPTETTTFATTHRITAAPASGIAIGRPIGNTQAYVLDAYRRPVPIGAVGELYIGGDGVALGYLNRPVLTAECFVPDPFGANRNARLYRTGDLACWQDDGTLAFVGRADEQVKIRGFRVELGEIEAALRTYPGIAAVAVVQREDVPGTRQLVAYYCTDAAVSEHIDAAAVRGHLQPQLMDYMIPAAYVQLDALPLTANGKLDRKALPVPDAQAHAHQRYEAPQGAVEQAIAGIWSELLGLETIGRHDDFFALGGHSLLLVRLSALLERTQLTAPLGELRQHSTLAAMATAIQRHQGVLHDAGMPGVIAVRTAGTQPPLFLVHDFTGLDLYFSVIGNYIAADVPIYGLLATPLGEHQACTVEELARGLIATVRTVQEKGPYRIAGWSFGGLVAYEMAIQLIACDEQVEFVGLIDTYHPSQISIGPVFPIPEHTQCHLLLQHCLAAASEHDDPESSTLCLNALLGKVEQWEVKALLSLVRVRHWIPAEWADHSDSMLLNYLVREAGHHHAYHHYVPMQLPTPVHLFTAADVLPSQTAGDARIGWKSLLPAWGLKCVVVPGNHMTLFDPSNGPVLGAELTSAMQAARRAPAHRQHRHHPLVCIHKGLANRTPLICVPGAGDNVAGFVGLSSALGASWPVYGMQPRGLDRENLPYGSVEVAAQAYVHALEEALPSRAVHLLGHSFGGWVALEMACLLGRQGVAVASLTLIDSELPGGQGIVGRPHTATAVLEYLIDLLQLSSGTEFGIALEAFRTMDYAAKLHAIHAGMVRAGLLPRRSTPDAIKGMVQVFGMTLRTVYAPAAQYDAPIRLVLADDPTQDVEQNRLEHCLKRTGWSALSPQLKVWHGPGDHFTILRAPHVDRFASWWMQALDGELQMLSEV</sequence>
<dbReference type="PANTHER" id="PTHR45527">
    <property type="entry name" value="NONRIBOSOMAL PEPTIDE SYNTHETASE"/>
    <property type="match status" value="1"/>
</dbReference>
<dbReference type="RefSeq" id="WP_104604876.1">
    <property type="nucleotide sequence ID" value="NZ_MDED01000039.1"/>
</dbReference>
<dbReference type="Gene3D" id="3.30.559.30">
    <property type="entry name" value="Nonribosomal peptide synthetase, condensation domain"/>
    <property type="match status" value="2"/>
</dbReference>
<dbReference type="CDD" id="cd19544">
    <property type="entry name" value="E-C_NRPS"/>
    <property type="match status" value="1"/>
</dbReference>
<organism evidence="6 7">
    <name type="scientific">Xanthomonas cucurbitae</name>
    <dbReference type="NCBI Taxonomy" id="56453"/>
    <lineage>
        <taxon>Bacteria</taxon>
        <taxon>Pseudomonadati</taxon>
        <taxon>Pseudomonadota</taxon>
        <taxon>Gammaproteobacteria</taxon>
        <taxon>Lysobacterales</taxon>
        <taxon>Lysobacteraceae</taxon>
        <taxon>Xanthomonas</taxon>
    </lineage>
</organism>
<dbReference type="Gene3D" id="3.40.50.1820">
    <property type="entry name" value="alpha/beta hydrolase"/>
    <property type="match status" value="2"/>
</dbReference>
<dbReference type="FunFam" id="3.30.300.30:FF:000010">
    <property type="entry name" value="Enterobactin synthetase component F"/>
    <property type="match status" value="3"/>
</dbReference>
<evidence type="ECO:0000256" key="2">
    <source>
        <dbReference type="ARBA" id="ARBA00006432"/>
    </source>
</evidence>
<dbReference type="InterPro" id="IPR001031">
    <property type="entry name" value="Thioesterase"/>
</dbReference>
<dbReference type="Gene3D" id="2.30.38.10">
    <property type="entry name" value="Luciferase, Domain 3"/>
    <property type="match status" value="3"/>
</dbReference>
<gene>
    <name evidence="6" type="ORF">XcuCFBP2542_16060</name>
</gene>
<feature type="domain" description="Carrier" evidence="5">
    <location>
        <begin position="186"/>
        <end position="261"/>
    </location>
</feature>
<dbReference type="FunFam" id="1.10.1200.10:FF:000005">
    <property type="entry name" value="Nonribosomal peptide synthetase 1"/>
    <property type="match status" value="3"/>
</dbReference>
<proteinExistence type="inferred from homology"/>
<dbReference type="InterPro" id="IPR025110">
    <property type="entry name" value="AMP-bd_C"/>
</dbReference>
<dbReference type="PROSITE" id="PS00012">
    <property type="entry name" value="PHOSPHOPANTETHEINE"/>
    <property type="match status" value="3"/>
</dbReference>
<evidence type="ECO:0000313" key="7">
    <source>
        <dbReference type="Proteomes" id="UP000239561"/>
    </source>
</evidence>
<dbReference type="Gene3D" id="1.10.1200.10">
    <property type="entry name" value="ACP-like"/>
    <property type="match status" value="3"/>
</dbReference>
<comment type="similarity">
    <text evidence="2">Belongs to the ATP-dependent AMP-binding enzyme family.</text>
</comment>
<evidence type="ECO:0000256" key="1">
    <source>
        <dbReference type="ARBA" id="ARBA00001957"/>
    </source>
</evidence>
<dbReference type="PROSITE" id="PS00455">
    <property type="entry name" value="AMP_BINDING"/>
    <property type="match status" value="2"/>
</dbReference>
<dbReference type="InterPro" id="IPR029058">
    <property type="entry name" value="AB_hydrolase_fold"/>
</dbReference>
<accession>A0A2S7DIT5</accession>
<dbReference type="FunFam" id="3.40.50.980:FF:000001">
    <property type="entry name" value="Non-ribosomal peptide synthetase"/>
    <property type="match status" value="2"/>
</dbReference>
<dbReference type="GO" id="GO:0005737">
    <property type="term" value="C:cytoplasm"/>
    <property type="evidence" value="ECO:0007669"/>
    <property type="project" value="TreeGrafter"/>
</dbReference>
<dbReference type="InterPro" id="IPR009081">
    <property type="entry name" value="PP-bd_ACP"/>
</dbReference>
<dbReference type="Pfam" id="PF00668">
    <property type="entry name" value="Condensation"/>
    <property type="match status" value="2"/>
</dbReference>
<dbReference type="SUPFAM" id="SSF47336">
    <property type="entry name" value="ACP-like"/>
    <property type="match status" value="3"/>
</dbReference>
<dbReference type="InterPro" id="IPR001242">
    <property type="entry name" value="Condensation_dom"/>
</dbReference>
<feature type="domain" description="Carrier" evidence="5">
    <location>
        <begin position="1237"/>
        <end position="1311"/>
    </location>
</feature>
<dbReference type="Pfam" id="PF13193">
    <property type="entry name" value="AMP-binding_C"/>
    <property type="match status" value="3"/>
</dbReference>